<sequence length="82" mass="9069">MFEILLCVGNKADLVPGYSVQNIEYIEVCASNADFDKCRSVDGDSQGLKRLLGALSAHMWPGIVLKSRIRITAPFFVEKQGH</sequence>
<dbReference type="AlphaFoldDB" id="A0A1D6F7Y5"/>
<dbReference type="PANTHER" id="PTHR14659:SF1">
    <property type="entry name" value="ALPHA- AND GAMMA-ADAPTIN-BINDING PROTEIN P34"/>
    <property type="match status" value="1"/>
</dbReference>
<accession>A0A1D6F7Y5</accession>
<proteinExistence type="predicted"/>
<dbReference type="PANTHER" id="PTHR14659">
    <property type="entry name" value="ALPHA- AND GAMMA-ADAPTIN-BINDING PROTEIN P34"/>
    <property type="match status" value="1"/>
</dbReference>
<gene>
    <name evidence="1" type="ORF">ZEAMMB73_Zm00001d007683</name>
</gene>
<dbReference type="STRING" id="4577.A0A1D6F7Y5"/>
<dbReference type="ExpressionAtlas" id="A0A1D6F7Y5">
    <property type="expression patterns" value="baseline and differential"/>
</dbReference>
<dbReference type="InParanoid" id="A0A1D6F7Y5"/>
<dbReference type="EMBL" id="CM007648">
    <property type="protein sequence ID" value="ONM27333.1"/>
    <property type="molecule type" value="Genomic_DNA"/>
</dbReference>
<dbReference type="InterPro" id="IPR019341">
    <property type="entry name" value="Alpha/Gamma-adaptin-bd_p34"/>
</dbReference>
<evidence type="ECO:0000313" key="1">
    <source>
        <dbReference type="EMBL" id="ONM27333.1"/>
    </source>
</evidence>
<name>A0A1D6F7Y5_MAIZE</name>
<organism evidence="1">
    <name type="scientific">Zea mays</name>
    <name type="common">Maize</name>
    <dbReference type="NCBI Taxonomy" id="4577"/>
    <lineage>
        <taxon>Eukaryota</taxon>
        <taxon>Viridiplantae</taxon>
        <taxon>Streptophyta</taxon>
        <taxon>Embryophyta</taxon>
        <taxon>Tracheophyta</taxon>
        <taxon>Spermatophyta</taxon>
        <taxon>Magnoliopsida</taxon>
        <taxon>Liliopsida</taxon>
        <taxon>Poales</taxon>
        <taxon>Poaceae</taxon>
        <taxon>PACMAD clade</taxon>
        <taxon>Panicoideae</taxon>
        <taxon>Andropogonodae</taxon>
        <taxon>Andropogoneae</taxon>
        <taxon>Tripsacinae</taxon>
        <taxon>Zea</taxon>
    </lineage>
</organism>
<reference evidence="1" key="1">
    <citation type="submission" date="2015-12" db="EMBL/GenBank/DDBJ databases">
        <title>Update maize B73 reference genome by single molecule sequencing technologies.</title>
        <authorList>
            <consortium name="Maize Genome Sequencing Project"/>
            <person name="Ware D."/>
        </authorList>
    </citation>
    <scope>NUCLEOTIDE SEQUENCE [LARGE SCALE GENOMIC DNA]</scope>
    <source>
        <tissue evidence="1">Seedling</tissue>
    </source>
</reference>
<protein>
    <submittedName>
        <fullName evidence="1">GTP binding</fullName>
    </submittedName>
</protein>